<organism evidence="2 3">
    <name type="scientific">Amphibacillus marinus</name>
    <dbReference type="NCBI Taxonomy" id="872970"/>
    <lineage>
        <taxon>Bacteria</taxon>
        <taxon>Bacillati</taxon>
        <taxon>Bacillota</taxon>
        <taxon>Bacilli</taxon>
        <taxon>Bacillales</taxon>
        <taxon>Bacillaceae</taxon>
        <taxon>Amphibacillus</taxon>
    </lineage>
</organism>
<feature type="transmembrane region" description="Helical" evidence="1">
    <location>
        <begin position="139"/>
        <end position="159"/>
    </location>
</feature>
<dbReference type="AlphaFoldDB" id="A0A1H8IX58"/>
<reference evidence="2 3" key="1">
    <citation type="submission" date="2016-10" db="EMBL/GenBank/DDBJ databases">
        <authorList>
            <person name="de Groot N.N."/>
        </authorList>
    </citation>
    <scope>NUCLEOTIDE SEQUENCE [LARGE SCALE GENOMIC DNA]</scope>
    <source>
        <strain evidence="2 3">CGMCC 1.10434</strain>
    </source>
</reference>
<dbReference type="Proteomes" id="UP000199300">
    <property type="component" value="Unassembled WGS sequence"/>
</dbReference>
<dbReference type="STRING" id="872970.SAMN04488134_101754"/>
<accession>A0A1H8IX58</accession>
<proteinExistence type="predicted"/>
<keyword evidence="1" id="KW-0472">Membrane</keyword>
<keyword evidence="1" id="KW-1133">Transmembrane helix</keyword>
<dbReference type="InterPro" id="IPR050303">
    <property type="entry name" value="GatZ_KbaZ_carbometab"/>
</dbReference>
<feature type="transmembrane region" description="Helical" evidence="1">
    <location>
        <begin position="224"/>
        <end position="242"/>
    </location>
</feature>
<dbReference type="PROSITE" id="PS51108">
    <property type="entry name" value="PTS_EIID"/>
    <property type="match status" value="1"/>
</dbReference>
<dbReference type="GO" id="GO:0009401">
    <property type="term" value="P:phosphoenolpyruvate-dependent sugar phosphotransferase system"/>
    <property type="evidence" value="ECO:0007669"/>
    <property type="project" value="InterPro"/>
</dbReference>
<dbReference type="EMBL" id="FODJ01000001">
    <property type="protein sequence ID" value="SEN72929.1"/>
    <property type="molecule type" value="Genomic_DNA"/>
</dbReference>
<feature type="transmembrane region" description="Helical" evidence="1">
    <location>
        <begin position="180"/>
        <end position="204"/>
    </location>
</feature>
<dbReference type="PANTHER" id="PTHR32502">
    <property type="entry name" value="N-ACETYLGALACTOSAMINE PERMEASE II COMPONENT-RELATED"/>
    <property type="match status" value="1"/>
</dbReference>
<dbReference type="GO" id="GO:0005886">
    <property type="term" value="C:plasma membrane"/>
    <property type="evidence" value="ECO:0007669"/>
    <property type="project" value="TreeGrafter"/>
</dbReference>
<evidence type="ECO:0000313" key="3">
    <source>
        <dbReference type="Proteomes" id="UP000199300"/>
    </source>
</evidence>
<keyword evidence="3" id="KW-1185">Reference proteome</keyword>
<dbReference type="InterPro" id="IPR004704">
    <property type="entry name" value="PTS_IID_man"/>
</dbReference>
<sequence length="271" mass="29690">MTSVERKKVTKKDLKQVFWRSFALQGAFNYERMQNLGYGYAMLPIIKRLYSKKEEQSAAMERHLEIFNTTPQVSPLIMGISAAMEEENANSDAFDVASINAVKASLMGPLAGIGDSLFWGTFRIIAAGIGVSLASNGNILGPLIFLLLFNTPHFLVRLLGLKYGYEVGINSLERIQREGLMDTVMNVVTIVGLLVVGSLVGSLLNINTPLVFEVSGAEVVIQEILDSILPNMLPLAFVFLLFRLIRKEISVTKLTLATLVVGVVLSIIGIL</sequence>
<keyword evidence="1" id="KW-0812">Transmembrane</keyword>
<gene>
    <name evidence="2" type="ORF">SAMN04488134_101754</name>
</gene>
<evidence type="ECO:0000313" key="2">
    <source>
        <dbReference type="EMBL" id="SEN72929.1"/>
    </source>
</evidence>
<dbReference type="PANTHER" id="PTHR32502:SF23">
    <property type="entry name" value="TRANSPORT PROTEIN, PTS SYSTEM"/>
    <property type="match status" value="1"/>
</dbReference>
<feature type="transmembrane region" description="Helical" evidence="1">
    <location>
        <begin position="116"/>
        <end position="133"/>
    </location>
</feature>
<feature type="transmembrane region" description="Helical" evidence="1">
    <location>
        <begin position="254"/>
        <end position="270"/>
    </location>
</feature>
<name>A0A1H8IX58_9BACI</name>
<dbReference type="Pfam" id="PF03613">
    <property type="entry name" value="EIID-AGA"/>
    <property type="match status" value="1"/>
</dbReference>
<evidence type="ECO:0000256" key="1">
    <source>
        <dbReference type="SAM" id="Phobius"/>
    </source>
</evidence>
<protein>
    <submittedName>
        <fullName evidence="2">PTS system, mannose-specific IID component</fullName>
    </submittedName>
</protein>